<evidence type="ECO:0000256" key="1">
    <source>
        <dbReference type="SAM" id="MobiDB-lite"/>
    </source>
</evidence>
<reference evidence="2 3" key="1">
    <citation type="submission" date="2020-08" db="EMBL/GenBank/DDBJ databases">
        <title>Genomic Encyclopedia of Type Strains, Phase IV (KMG-IV): sequencing the most valuable type-strain genomes for metagenomic binning, comparative biology and taxonomic classification.</title>
        <authorList>
            <person name="Goeker M."/>
        </authorList>
    </citation>
    <scope>NUCLEOTIDE SEQUENCE [LARGE SCALE GENOMIC DNA]</scope>
    <source>
        <strain evidence="2 3">DSM 19612</strain>
    </source>
</reference>
<dbReference type="Proteomes" id="UP000581688">
    <property type="component" value="Unassembled WGS sequence"/>
</dbReference>
<evidence type="ECO:0000313" key="2">
    <source>
        <dbReference type="EMBL" id="MBB6454641.1"/>
    </source>
</evidence>
<organism evidence="2 3">
    <name type="scientific">Salirhabdus euzebyi</name>
    <dbReference type="NCBI Taxonomy" id="394506"/>
    <lineage>
        <taxon>Bacteria</taxon>
        <taxon>Bacillati</taxon>
        <taxon>Bacillota</taxon>
        <taxon>Bacilli</taxon>
        <taxon>Bacillales</taxon>
        <taxon>Bacillaceae</taxon>
        <taxon>Salirhabdus</taxon>
    </lineage>
</organism>
<feature type="region of interest" description="Disordered" evidence="1">
    <location>
        <begin position="26"/>
        <end position="48"/>
    </location>
</feature>
<keyword evidence="3" id="KW-1185">Reference proteome</keyword>
<evidence type="ECO:0000313" key="3">
    <source>
        <dbReference type="Proteomes" id="UP000581688"/>
    </source>
</evidence>
<name>A0A841Q863_9BACI</name>
<proteinExistence type="predicted"/>
<dbReference type="EMBL" id="JACHGH010000011">
    <property type="protein sequence ID" value="MBB6454641.1"/>
    <property type="molecule type" value="Genomic_DNA"/>
</dbReference>
<evidence type="ECO:0008006" key="4">
    <source>
        <dbReference type="Google" id="ProtNLM"/>
    </source>
</evidence>
<feature type="compositionally biased region" description="Pro residues" evidence="1">
    <location>
        <begin position="34"/>
        <end position="46"/>
    </location>
</feature>
<protein>
    <recommendedName>
        <fullName evidence="4">Transporter</fullName>
    </recommendedName>
</protein>
<gene>
    <name evidence="2" type="ORF">HNQ94_003130</name>
</gene>
<comment type="caution">
    <text evidence="2">The sequence shown here is derived from an EMBL/GenBank/DDBJ whole genome shotgun (WGS) entry which is preliminary data.</text>
</comment>
<dbReference type="RefSeq" id="WP_174497143.1">
    <property type="nucleotide sequence ID" value="NZ_CADDWK010000012.1"/>
</dbReference>
<dbReference type="AlphaFoldDB" id="A0A841Q863"/>
<sequence>MYRQNFGEMPNLSLQQSLMDFPFGGGQFPNQQPLQPPSQLPGPPSMLPSQVDQGQFGAQLGGPTVQAVDPGSFYGCLRKVTFVRLTNGRRFWFYPTYIGRVSVAGYRWNRRSQRWIYTGFDANSVDSFQCY</sequence>
<accession>A0A841Q863</accession>